<name>A0ACC3C0Y1_PYRYE</name>
<gene>
    <name evidence="1" type="ORF">I4F81_006324</name>
</gene>
<sequence>MARRPGSRGGGRGGRWLGGQSPPPPRRTLCPPHHRPCSATPSCYCHHRRSPLPSLPFPPPRVCPFCLWSPAGRPPRTVHAAAAAEATRPRGWACATLAAGLRPPARPRPSAHWPACRPAVEPPAQLCAPGR</sequence>
<comment type="caution">
    <text evidence="1">The sequence shown here is derived from an EMBL/GenBank/DDBJ whole genome shotgun (WGS) entry which is preliminary data.</text>
</comment>
<organism evidence="1 2">
    <name type="scientific">Pyropia yezoensis</name>
    <name type="common">Susabi-nori</name>
    <name type="synonym">Porphyra yezoensis</name>
    <dbReference type="NCBI Taxonomy" id="2788"/>
    <lineage>
        <taxon>Eukaryota</taxon>
        <taxon>Rhodophyta</taxon>
        <taxon>Bangiophyceae</taxon>
        <taxon>Bangiales</taxon>
        <taxon>Bangiaceae</taxon>
        <taxon>Pyropia</taxon>
    </lineage>
</organism>
<dbReference type="Proteomes" id="UP000798662">
    <property type="component" value="Chromosome 2"/>
</dbReference>
<dbReference type="EMBL" id="CM020619">
    <property type="protein sequence ID" value="KAK1863770.1"/>
    <property type="molecule type" value="Genomic_DNA"/>
</dbReference>
<evidence type="ECO:0000313" key="1">
    <source>
        <dbReference type="EMBL" id="KAK1863770.1"/>
    </source>
</evidence>
<reference evidence="1" key="1">
    <citation type="submission" date="2019-11" db="EMBL/GenBank/DDBJ databases">
        <title>Nori genome reveals adaptations in red seaweeds to the harsh intertidal environment.</title>
        <authorList>
            <person name="Wang D."/>
            <person name="Mao Y."/>
        </authorList>
    </citation>
    <scope>NUCLEOTIDE SEQUENCE</scope>
    <source>
        <tissue evidence="1">Gametophyte</tissue>
    </source>
</reference>
<protein>
    <submittedName>
        <fullName evidence="1">Uncharacterized protein</fullName>
    </submittedName>
</protein>
<accession>A0ACC3C0Y1</accession>
<keyword evidence="2" id="KW-1185">Reference proteome</keyword>
<proteinExistence type="predicted"/>
<evidence type="ECO:0000313" key="2">
    <source>
        <dbReference type="Proteomes" id="UP000798662"/>
    </source>
</evidence>